<dbReference type="Pfam" id="PF00067">
    <property type="entry name" value="p450"/>
    <property type="match status" value="2"/>
</dbReference>
<name>A0A4D9D765_9STRA</name>
<dbReference type="InterPro" id="IPR050196">
    <property type="entry name" value="Cytochrome_P450_Monoox"/>
</dbReference>
<accession>A0A4D9D765</accession>
<dbReference type="AlphaFoldDB" id="A0A4D9D765"/>
<dbReference type="EMBL" id="SDOX01000010">
    <property type="protein sequence ID" value="TFJ85853.1"/>
    <property type="molecule type" value="Genomic_DNA"/>
</dbReference>
<comment type="caution">
    <text evidence="11">The sequence shown here is derived from an EMBL/GenBank/DDBJ whole genome shotgun (WGS) entry which is preliminary data.</text>
</comment>
<feature type="region of interest" description="Disordered" evidence="9">
    <location>
        <begin position="336"/>
        <end position="355"/>
    </location>
</feature>
<evidence type="ECO:0000256" key="10">
    <source>
        <dbReference type="SAM" id="Phobius"/>
    </source>
</evidence>
<sequence length="695" mass="78026">MLFIDAASVSGVGWAALAVTVCALWITWRYNLHGSFHPYVYDKRHTRLPGPINAWPFGFVWTVRAWRQQNIWWIKSKELFETHGSTIGFRVFSSYSILTQDPECVRAIVTGSADLFPKGHLYKHLGLLPGGIFTTNGPRWRRDRRLLTPHFNFSAVSTFVPSFNAHVEEFLNALRQRCLTTRRTQDKSNDDRSKTEASQEKAPGVVLDMVQAFNRLTLDIIFDAGFGHDLHAVRQVPCRAAPLSDTDLPCASAAVYKASSDEITDDPSERVEPLLHESGDEESDEIAEALRIAFTEVAQRLTDPLPVLKYLPRRYYRAKKATQVFRRVINKAVMERRKRGEEQANEKEPGAGDRQGNLLDLMIAVHEEGTWCTDEMLAQSMTFLIAGHETTSAMLSWTLMELGERPDLWLKLRAEVDRVCGVSAPSSPWPSPSPRSSSRIDASHVDRMPFLRCVLKESLRMHPPVTIVSRRILKDLEMAGYLIPKGWHVGVSIYTLHRSPALWERADEFWPERWEEGPGAKRKDTVRRDSVGHGMAHLDQKHFDNGAVSSLPHVPVSGGKQGGVTFPSFDGNQAPPTHGPRISEIADESREEAATNPATGTSRGPLKSPFQYMPFSLGPRNCIGQRFAMTEASIILARLVRDWDVTLVDRAATVQRVELLTVRPDRLLCKLQPRQVYPLSPVQCGARESAAACSP</sequence>
<dbReference type="PROSITE" id="PS00086">
    <property type="entry name" value="CYTOCHROME_P450"/>
    <property type="match status" value="1"/>
</dbReference>
<evidence type="ECO:0000313" key="12">
    <source>
        <dbReference type="Proteomes" id="UP000355283"/>
    </source>
</evidence>
<dbReference type="PANTHER" id="PTHR24291:SF50">
    <property type="entry name" value="BIFUNCTIONAL ALBAFLAVENONE MONOOXYGENASE_TERPENE SYNTHASE"/>
    <property type="match status" value="1"/>
</dbReference>
<evidence type="ECO:0000256" key="7">
    <source>
        <dbReference type="PIRSR" id="PIRSR602401-1"/>
    </source>
</evidence>
<dbReference type="InterPro" id="IPR017972">
    <property type="entry name" value="Cyt_P450_CS"/>
</dbReference>
<dbReference type="Proteomes" id="UP000355283">
    <property type="component" value="Unassembled WGS sequence"/>
</dbReference>
<organism evidence="11 12">
    <name type="scientific">Nannochloropsis salina CCMP1776</name>
    <dbReference type="NCBI Taxonomy" id="1027361"/>
    <lineage>
        <taxon>Eukaryota</taxon>
        <taxon>Sar</taxon>
        <taxon>Stramenopiles</taxon>
        <taxon>Ochrophyta</taxon>
        <taxon>Eustigmatophyceae</taxon>
        <taxon>Eustigmatales</taxon>
        <taxon>Monodopsidaceae</taxon>
        <taxon>Microchloropsis</taxon>
        <taxon>Microchloropsis salina</taxon>
    </lineage>
</organism>
<dbReference type="GO" id="GO:0016705">
    <property type="term" value="F:oxidoreductase activity, acting on paired donors, with incorporation or reduction of molecular oxygen"/>
    <property type="evidence" value="ECO:0007669"/>
    <property type="project" value="InterPro"/>
</dbReference>
<evidence type="ECO:0000256" key="6">
    <source>
        <dbReference type="ARBA" id="ARBA00023033"/>
    </source>
</evidence>
<dbReference type="GO" id="GO:0005506">
    <property type="term" value="F:iron ion binding"/>
    <property type="evidence" value="ECO:0007669"/>
    <property type="project" value="InterPro"/>
</dbReference>
<comment type="similarity">
    <text evidence="1 8">Belongs to the cytochrome P450 family.</text>
</comment>
<gene>
    <name evidence="11" type="ORF">NSK_002673</name>
</gene>
<evidence type="ECO:0000256" key="9">
    <source>
        <dbReference type="SAM" id="MobiDB-lite"/>
    </source>
</evidence>
<dbReference type="SUPFAM" id="SSF48264">
    <property type="entry name" value="Cytochrome P450"/>
    <property type="match status" value="1"/>
</dbReference>
<dbReference type="GO" id="GO:0020037">
    <property type="term" value="F:heme binding"/>
    <property type="evidence" value="ECO:0007669"/>
    <property type="project" value="InterPro"/>
</dbReference>
<evidence type="ECO:0000256" key="4">
    <source>
        <dbReference type="ARBA" id="ARBA00023002"/>
    </source>
</evidence>
<feature type="compositionally biased region" description="Basic and acidic residues" evidence="9">
    <location>
        <begin position="336"/>
        <end position="351"/>
    </location>
</feature>
<reference evidence="11 12" key="1">
    <citation type="submission" date="2019-01" db="EMBL/GenBank/DDBJ databases">
        <title>Nuclear Genome Assembly of the Microalgal Biofuel strain Nannochloropsis salina CCMP1776.</title>
        <authorList>
            <person name="Hovde B."/>
        </authorList>
    </citation>
    <scope>NUCLEOTIDE SEQUENCE [LARGE SCALE GENOMIC DNA]</scope>
    <source>
        <strain evidence="11 12">CCMP1776</strain>
    </source>
</reference>
<feature type="binding site" description="axial binding residue" evidence="7">
    <location>
        <position position="622"/>
    </location>
    <ligand>
        <name>heme</name>
        <dbReference type="ChEBI" id="CHEBI:30413"/>
    </ligand>
    <ligandPart>
        <name>Fe</name>
        <dbReference type="ChEBI" id="CHEBI:18248"/>
    </ligandPart>
</feature>
<dbReference type="PRINTS" id="PR00463">
    <property type="entry name" value="EP450I"/>
</dbReference>
<evidence type="ECO:0000256" key="2">
    <source>
        <dbReference type="ARBA" id="ARBA00022617"/>
    </source>
</evidence>
<keyword evidence="12" id="KW-1185">Reference proteome</keyword>
<protein>
    <recommendedName>
        <fullName evidence="13">Cytochrome P450</fullName>
    </recommendedName>
</protein>
<keyword evidence="2 7" id="KW-0349">Heme</keyword>
<comment type="cofactor">
    <cofactor evidence="7">
        <name>heme</name>
        <dbReference type="ChEBI" id="CHEBI:30413"/>
    </cofactor>
</comment>
<feature type="transmembrane region" description="Helical" evidence="10">
    <location>
        <begin position="6"/>
        <end position="28"/>
    </location>
</feature>
<evidence type="ECO:0000256" key="8">
    <source>
        <dbReference type="RuleBase" id="RU000461"/>
    </source>
</evidence>
<feature type="compositionally biased region" description="Basic and acidic residues" evidence="9">
    <location>
        <begin position="183"/>
        <end position="199"/>
    </location>
</feature>
<keyword evidence="4 8" id="KW-0560">Oxidoreductase</keyword>
<keyword evidence="10" id="KW-0472">Membrane</keyword>
<dbReference type="GO" id="GO:0004497">
    <property type="term" value="F:monooxygenase activity"/>
    <property type="evidence" value="ECO:0007669"/>
    <property type="project" value="UniProtKB-KW"/>
</dbReference>
<keyword evidence="10" id="KW-0812">Transmembrane</keyword>
<keyword evidence="6 8" id="KW-0503">Monooxygenase</keyword>
<dbReference type="InterPro" id="IPR001128">
    <property type="entry name" value="Cyt_P450"/>
</dbReference>
<dbReference type="PANTHER" id="PTHR24291">
    <property type="entry name" value="CYTOCHROME P450 FAMILY 4"/>
    <property type="match status" value="1"/>
</dbReference>
<proteinExistence type="inferred from homology"/>
<dbReference type="PRINTS" id="PR00385">
    <property type="entry name" value="P450"/>
</dbReference>
<evidence type="ECO:0000256" key="1">
    <source>
        <dbReference type="ARBA" id="ARBA00010617"/>
    </source>
</evidence>
<evidence type="ECO:0000256" key="3">
    <source>
        <dbReference type="ARBA" id="ARBA00022723"/>
    </source>
</evidence>
<dbReference type="Gene3D" id="1.10.630.10">
    <property type="entry name" value="Cytochrome P450"/>
    <property type="match status" value="2"/>
</dbReference>
<dbReference type="InterPro" id="IPR002401">
    <property type="entry name" value="Cyt_P450_E_grp-I"/>
</dbReference>
<feature type="region of interest" description="Disordered" evidence="9">
    <location>
        <begin position="549"/>
        <end position="607"/>
    </location>
</feature>
<dbReference type="InterPro" id="IPR036396">
    <property type="entry name" value="Cyt_P450_sf"/>
</dbReference>
<keyword evidence="10" id="KW-1133">Transmembrane helix</keyword>
<keyword evidence="3 7" id="KW-0479">Metal-binding</keyword>
<feature type="region of interest" description="Disordered" evidence="9">
    <location>
        <begin position="182"/>
        <end position="201"/>
    </location>
</feature>
<dbReference type="OrthoDB" id="2843at2759"/>
<keyword evidence="5 7" id="KW-0408">Iron</keyword>
<evidence type="ECO:0000313" key="11">
    <source>
        <dbReference type="EMBL" id="TFJ85853.1"/>
    </source>
</evidence>
<evidence type="ECO:0008006" key="13">
    <source>
        <dbReference type="Google" id="ProtNLM"/>
    </source>
</evidence>
<evidence type="ECO:0000256" key="5">
    <source>
        <dbReference type="ARBA" id="ARBA00023004"/>
    </source>
</evidence>